<comment type="caution">
    <text evidence="6">The sequence shown here is derived from an EMBL/GenBank/DDBJ whole genome shotgun (WGS) entry which is preliminary data.</text>
</comment>
<keyword evidence="3" id="KW-1015">Disulfide bond</keyword>
<dbReference type="EMBL" id="JASSZA010000011">
    <property type="protein sequence ID" value="KAK2097929.1"/>
    <property type="molecule type" value="Genomic_DNA"/>
</dbReference>
<evidence type="ECO:0000256" key="3">
    <source>
        <dbReference type="ARBA" id="ARBA00023157"/>
    </source>
</evidence>
<dbReference type="SUPFAM" id="SSF50494">
    <property type="entry name" value="Trypsin-like serine proteases"/>
    <property type="match status" value="1"/>
</dbReference>
<gene>
    <name evidence="6" type="primary">PRSS36_2</name>
    <name evidence="6" type="ORF">P7K49_023380</name>
</gene>
<keyword evidence="1" id="KW-0645">Protease</keyword>
<dbReference type="InterPro" id="IPR043504">
    <property type="entry name" value="Peptidase_S1_PA_chymotrypsin"/>
</dbReference>
<dbReference type="InterPro" id="IPR033116">
    <property type="entry name" value="TRYPSIN_SER"/>
</dbReference>
<dbReference type="InterPro" id="IPR001254">
    <property type="entry name" value="Trypsin_dom"/>
</dbReference>
<evidence type="ECO:0000259" key="5">
    <source>
        <dbReference type="PROSITE" id="PS50240"/>
    </source>
</evidence>
<organism evidence="6 7">
    <name type="scientific">Saguinus oedipus</name>
    <name type="common">Cotton-top tamarin</name>
    <name type="synonym">Oedipomidas oedipus</name>
    <dbReference type="NCBI Taxonomy" id="9490"/>
    <lineage>
        <taxon>Eukaryota</taxon>
        <taxon>Metazoa</taxon>
        <taxon>Chordata</taxon>
        <taxon>Craniata</taxon>
        <taxon>Vertebrata</taxon>
        <taxon>Euteleostomi</taxon>
        <taxon>Mammalia</taxon>
        <taxon>Eutheria</taxon>
        <taxon>Euarchontoglires</taxon>
        <taxon>Primates</taxon>
        <taxon>Haplorrhini</taxon>
        <taxon>Platyrrhini</taxon>
        <taxon>Cebidae</taxon>
        <taxon>Callitrichinae</taxon>
        <taxon>Saguinus</taxon>
    </lineage>
</organism>
<evidence type="ECO:0000256" key="1">
    <source>
        <dbReference type="ARBA" id="ARBA00022670"/>
    </source>
</evidence>
<dbReference type="PANTHER" id="PTHR24253:SF100">
    <property type="entry name" value="POLYSERASE-2"/>
    <property type="match status" value="1"/>
</dbReference>
<keyword evidence="7" id="KW-1185">Reference proteome</keyword>
<evidence type="ECO:0000256" key="2">
    <source>
        <dbReference type="ARBA" id="ARBA00022801"/>
    </source>
</evidence>
<dbReference type="InterPro" id="IPR009003">
    <property type="entry name" value="Peptidase_S1_PA"/>
</dbReference>
<dbReference type="Pfam" id="PF00089">
    <property type="entry name" value="Trypsin"/>
    <property type="match status" value="1"/>
</dbReference>
<protein>
    <submittedName>
        <fullName evidence="6">Polyserase-2</fullName>
    </submittedName>
</protein>
<dbReference type="PROSITE" id="PS50240">
    <property type="entry name" value="TRYPSIN_DOM"/>
    <property type="match status" value="1"/>
</dbReference>
<dbReference type="PROSITE" id="PS00135">
    <property type="entry name" value="TRYPSIN_SER"/>
    <property type="match status" value="1"/>
</dbReference>
<sequence>MRHLADVREAAGGGKPEPWELGTPYLPHSTCSLEVELRLLGEAACQCLYSRRGPFNLTLQLLPGMLCAGYPEGRRDTCQGDSGGPLVCEEGGRWFQAGITSFGFGCGRRNRPGVFTAVASYEAWIREQVMGSEPGPAFPFQPQKPQSDPQELREENCTIALPGEWATPLDVSGTQEI</sequence>
<feature type="region of interest" description="Disordered" evidence="4">
    <location>
        <begin position="132"/>
        <end position="153"/>
    </location>
</feature>
<dbReference type="SMART" id="SM00020">
    <property type="entry name" value="Tryp_SPc"/>
    <property type="match status" value="1"/>
</dbReference>
<evidence type="ECO:0000256" key="4">
    <source>
        <dbReference type="SAM" id="MobiDB-lite"/>
    </source>
</evidence>
<proteinExistence type="predicted"/>
<dbReference type="Proteomes" id="UP001266305">
    <property type="component" value="Unassembled WGS sequence"/>
</dbReference>
<name>A0ABQ9UMB2_SAGOE</name>
<accession>A0ABQ9UMB2</accession>
<dbReference type="CDD" id="cd00190">
    <property type="entry name" value="Tryp_SPc"/>
    <property type="match status" value="1"/>
</dbReference>
<evidence type="ECO:0000313" key="6">
    <source>
        <dbReference type="EMBL" id="KAK2097929.1"/>
    </source>
</evidence>
<dbReference type="Gene3D" id="2.40.10.10">
    <property type="entry name" value="Trypsin-like serine proteases"/>
    <property type="match status" value="1"/>
</dbReference>
<reference evidence="6 7" key="1">
    <citation type="submission" date="2023-05" db="EMBL/GenBank/DDBJ databases">
        <title>B98-5 Cell Line De Novo Hybrid Assembly: An Optical Mapping Approach.</title>
        <authorList>
            <person name="Kananen K."/>
            <person name="Auerbach J.A."/>
            <person name="Kautto E."/>
            <person name="Blachly J.S."/>
        </authorList>
    </citation>
    <scope>NUCLEOTIDE SEQUENCE [LARGE SCALE GENOMIC DNA]</scope>
    <source>
        <strain evidence="6">B95-8</strain>
        <tissue evidence="6">Cell line</tissue>
    </source>
</reference>
<evidence type="ECO:0000313" key="7">
    <source>
        <dbReference type="Proteomes" id="UP001266305"/>
    </source>
</evidence>
<keyword evidence="2" id="KW-0378">Hydrolase</keyword>
<feature type="domain" description="Peptidase S1" evidence="5">
    <location>
        <begin position="1"/>
        <end position="130"/>
    </location>
</feature>
<dbReference type="PANTHER" id="PTHR24253">
    <property type="entry name" value="TRANSMEMBRANE PROTEASE SERINE"/>
    <property type="match status" value="1"/>
</dbReference>